<feature type="coiled-coil region" evidence="1">
    <location>
        <begin position="7"/>
        <end position="48"/>
    </location>
</feature>
<dbReference type="EMBL" id="BARV01032226">
    <property type="protein sequence ID" value="GAI32907.1"/>
    <property type="molecule type" value="Genomic_DNA"/>
</dbReference>
<dbReference type="AlphaFoldDB" id="X1MMN5"/>
<sequence>MNFNFFKKKLNNKVELEKAEAEGLITKEEFLELKVKRAEKELKDYRNSKNFKKGVSK</sequence>
<organism evidence="2">
    <name type="scientific">marine sediment metagenome</name>
    <dbReference type="NCBI Taxonomy" id="412755"/>
    <lineage>
        <taxon>unclassified sequences</taxon>
        <taxon>metagenomes</taxon>
        <taxon>ecological metagenomes</taxon>
    </lineage>
</organism>
<gene>
    <name evidence="2" type="ORF">S06H3_50853</name>
</gene>
<keyword evidence="1" id="KW-0175">Coiled coil</keyword>
<accession>X1MMN5</accession>
<name>X1MMN5_9ZZZZ</name>
<reference evidence="2" key="1">
    <citation type="journal article" date="2014" name="Front. Microbiol.">
        <title>High frequency of phylogenetically diverse reductive dehalogenase-homologous genes in deep subseafloor sedimentary metagenomes.</title>
        <authorList>
            <person name="Kawai M."/>
            <person name="Futagami T."/>
            <person name="Toyoda A."/>
            <person name="Takaki Y."/>
            <person name="Nishi S."/>
            <person name="Hori S."/>
            <person name="Arai W."/>
            <person name="Tsubouchi T."/>
            <person name="Morono Y."/>
            <person name="Uchiyama I."/>
            <person name="Ito T."/>
            <person name="Fujiyama A."/>
            <person name="Inagaki F."/>
            <person name="Takami H."/>
        </authorList>
    </citation>
    <scope>NUCLEOTIDE SEQUENCE</scope>
    <source>
        <strain evidence="2">Expedition CK06-06</strain>
    </source>
</reference>
<evidence type="ECO:0008006" key="3">
    <source>
        <dbReference type="Google" id="ProtNLM"/>
    </source>
</evidence>
<comment type="caution">
    <text evidence="2">The sequence shown here is derived from an EMBL/GenBank/DDBJ whole genome shotgun (WGS) entry which is preliminary data.</text>
</comment>
<evidence type="ECO:0000256" key="1">
    <source>
        <dbReference type="SAM" id="Coils"/>
    </source>
</evidence>
<protein>
    <recommendedName>
        <fullName evidence="3">SHOCT domain-containing protein</fullName>
    </recommendedName>
</protein>
<proteinExistence type="predicted"/>
<evidence type="ECO:0000313" key="2">
    <source>
        <dbReference type="EMBL" id="GAI32907.1"/>
    </source>
</evidence>